<organism evidence="2 3">
    <name type="scientific">Actinoplanes italicus</name>
    <dbReference type="NCBI Taxonomy" id="113567"/>
    <lineage>
        <taxon>Bacteria</taxon>
        <taxon>Bacillati</taxon>
        <taxon>Actinomycetota</taxon>
        <taxon>Actinomycetes</taxon>
        <taxon>Micromonosporales</taxon>
        <taxon>Micromonosporaceae</taxon>
        <taxon>Actinoplanes</taxon>
    </lineage>
</organism>
<dbReference type="InterPro" id="IPR025847">
    <property type="entry name" value="MEDS_domain"/>
</dbReference>
<dbReference type="InterPro" id="IPR002645">
    <property type="entry name" value="STAS_dom"/>
</dbReference>
<dbReference type="Proteomes" id="UP000239415">
    <property type="component" value="Unassembled WGS sequence"/>
</dbReference>
<dbReference type="EMBL" id="PVMZ01000018">
    <property type="protein sequence ID" value="PRX16911.1"/>
    <property type="molecule type" value="Genomic_DNA"/>
</dbReference>
<dbReference type="AlphaFoldDB" id="A0A2T0K288"/>
<evidence type="ECO:0000313" key="3">
    <source>
        <dbReference type="Proteomes" id="UP000239415"/>
    </source>
</evidence>
<reference evidence="2 3" key="1">
    <citation type="submission" date="2018-03" db="EMBL/GenBank/DDBJ databases">
        <title>Genomic Encyclopedia of Archaeal and Bacterial Type Strains, Phase II (KMG-II): from individual species to whole genera.</title>
        <authorList>
            <person name="Goeker M."/>
        </authorList>
    </citation>
    <scope>NUCLEOTIDE SEQUENCE [LARGE SCALE GENOMIC DNA]</scope>
    <source>
        <strain evidence="2 3">DSM 43146</strain>
    </source>
</reference>
<dbReference type="PROSITE" id="PS50801">
    <property type="entry name" value="STAS"/>
    <property type="match status" value="1"/>
</dbReference>
<proteinExistence type="predicted"/>
<name>A0A2T0K288_9ACTN</name>
<accession>A0A2T0K288</accession>
<comment type="caution">
    <text evidence="2">The sequence shown here is derived from an EMBL/GenBank/DDBJ whole genome shotgun (WGS) entry which is preliminary data.</text>
</comment>
<gene>
    <name evidence="2" type="ORF">CLV67_118242</name>
</gene>
<evidence type="ECO:0000259" key="1">
    <source>
        <dbReference type="PROSITE" id="PS50801"/>
    </source>
</evidence>
<feature type="domain" description="STAS" evidence="1">
    <location>
        <begin position="198"/>
        <end position="281"/>
    </location>
</feature>
<dbReference type="Pfam" id="PF13466">
    <property type="entry name" value="STAS_2"/>
    <property type="match status" value="1"/>
</dbReference>
<dbReference type="Gene3D" id="3.30.750.24">
    <property type="entry name" value="STAS domain"/>
    <property type="match status" value="1"/>
</dbReference>
<sequence>MIEAGMLGRLRPGDHACVVVDDDGSRLRSLATYISAGLRDDERILYFGPDHEWLTVGLVTAGVDAPGAVRRGQLEMMTAEDSYLASGSFDPESTMEGWRVEAARARADGFRSLRAIGDMSWAVRSVPGADRLAWYEANVNRVFAERQAMAICLYDRRLFSPSELQRVTWAHPAAVDRDTAADVEPALRFARVAEPPGIRLHGEADLANRQALRAVLDNLAEDSAAGDRPVVVDVSDLRFADTAAVRILLEAAVAGAPRMRVAGCTPGLRRLLAFNGAEVVA</sequence>
<dbReference type="InterPro" id="IPR058548">
    <property type="entry name" value="MlaB-like_STAS"/>
</dbReference>
<dbReference type="RefSeq" id="WP_170154124.1">
    <property type="nucleotide sequence ID" value="NZ_BOMO01000062.1"/>
</dbReference>
<dbReference type="InterPro" id="IPR036513">
    <property type="entry name" value="STAS_dom_sf"/>
</dbReference>
<protein>
    <submittedName>
        <fullName evidence="2">Anti-anti-sigma factor</fullName>
    </submittedName>
</protein>
<dbReference type="SUPFAM" id="SSF52091">
    <property type="entry name" value="SpoIIaa-like"/>
    <property type="match status" value="1"/>
</dbReference>
<dbReference type="Pfam" id="PF14417">
    <property type="entry name" value="MEDS"/>
    <property type="match status" value="1"/>
</dbReference>
<evidence type="ECO:0000313" key="2">
    <source>
        <dbReference type="EMBL" id="PRX16911.1"/>
    </source>
</evidence>
<keyword evidence="3" id="KW-1185">Reference proteome</keyword>
<dbReference type="CDD" id="cd07043">
    <property type="entry name" value="STAS_anti-anti-sigma_factors"/>
    <property type="match status" value="1"/>
</dbReference>